<dbReference type="AlphaFoldDB" id="A0AAD0ZII8"/>
<dbReference type="FunFam" id="2.170.130.10:FF:000001">
    <property type="entry name" value="Catecholate siderophore TonB-dependent receptor"/>
    <property type="match status" value="1"/>
</dbReference>
<keyword evidence="3 12" id="KW-0813">Transport</keyword>
<evidence type="ECO:0000256" key="12">
    <source>
        <dbReference type="PROSITE-ProRule" id="PRU01360"/>
    </source>
</evidence>
<dbReference type="GO" id="GO:0015344">
    <property type="term" value="F:siderophore uptake transmembrane transporter activity"/>
    <property type="evidence" value="ECO:0007669"/>
    <property type="project" value="TreeGrafter"/>
</dbReference>
<keyword evidence="6" id="KW-0732">Signal</keyword>
<keyword evidence="11 12" id="KW-0998">Cell outer membrane</keyword>
<evidence type="ECO:0000256" key="2">
    <source>
        <dbReference type="ARBA" id="ARBA00009810"/>
    </source>
</evidence>
<gene>
    <name evidence="16" type="ORF">C4K07_3003</name>
</gene>
<dbReference type="Pfam" id="PF07715">
    <property type="entry name" value="Plug"/>
    <property type="match status" value="1"/>
</dbReference>
<evidence type="ECO:0000256" key="3">
    <source>
        <dbReference type="ARBA" id="ARBA00022448"/>
    </source>
</evidence>
<comment type="similarity">
    <text evidence="2 12 13">Belongs to the TonB-dependent receptor family.</text>
</comment>
<keyword evidence="8 13" id="KW-0798">TonB box</keyword>
<dbReference type="NCBIfam" id="TIGR01783">
    <property type="entry name" value="TonB-siderophor"/>
    <property type="match status" value="1"/>
</dbReference>
<feature type="domain" description="TonB-dependent receptor plug" evidence="15">
    <location>
        <begin position="68"/>
        <end position="167"/>
    </location>
</feature>
<dbReference type="InterPro" id="IPR037066">
    <property type="entry name" value="Plug_dom_sf"/>
</dbReference>
<name>A0AAD0ZII8_9PSED</name>
<evidence type="ECO:0000256" key="13">
    <source>
        <dbReference type="RuleBase" id="RU003357"/>
    </source>
</evidence>
<evidence type="ECO:0000256" key="4">
    <source>
        <dbReference type="ARBA" id="ARBA00022452"/>
    </source>
</evidence>
<dbReference type="EMBL" id="CP027750">
    <property type="protein sequence ID" value="AZE29788.1"/>
    <property type="molecule type" value="Genomic_DNA"/>
</dbReference>
<evidence type="ECO:0000259" key="15">
    <source>
        <dbReference type="Pfam" id="PF07715"/>
    </source>
</evidence>
<dbReference type="PANTHER" id="PTHR32552">
    <property type="entry name" value="FERRICHROME IRON RECEPTOR-RELATED"/>
    <property type="match status" value="1"/>
</dbReference>
<dbReference type="Gene3D" id="2.40.170.20">
    <property type="entry name" value="TonB-dependent receptor, beta-barrel domain"/>
    <property type="match status" value="1"/>
</dbReference>
<organism evidence="16 17">
    <name type="scientific">Pseudomonas chlororaphis subsp. aureofaciens</name>
    <dbReference type="NCBI Taxonomy" id="587851"/>
    <lineage>
        <taxon>Bacteria</taxon>
        <taxon>Pseudomonadati</taxon>
        <taxon>Pseudomonadota</taxon>
        <taxon>Gammaproteobacteria</taxon>
        <taxon>Pseudomonadales</taxon>
        <taxon>Pseudomonadaceae</taxon>
        <taxon>Pseudomonas</taxon>
    </lineage>
</organism>
<keyword evidence="4 12" id="KW-1134">Transmembrane beta strand</keyword>
<evidence type="ECO:0000256" key="1">
    <source>
        <dbReference type="ARBA" id="ARBA00004571"/>
    </source>
</evidence>
<keyword evidence="10 16" id="KW-0675">Receptor</keyword>
<dbReference type="InterPro" id="IPR039426">
    <property type="entry name" value="TonB-dep_rcpt-like"/>
</dbReference>
<evidence type="ECO:0000256" key="11">
    <source>
        <dbReference type="ARBA" id="ARBA00023237"/>
    </source>
</evidence>
<keyword evidence="5 12" id="KW-0812">Transmembrane</keyword>
<evidence type="ECO:0000256" key="9">
    <source>
        <dbReference type="ARBA" id="ARBA00023136"/>
    </source>
</evidence>
<dbReference type="InterPro" id="IPR000531">
    <property type="entry name" value="Beta-barrel_TonB"/>
</dbReference>
<sequence length="736" mass="80264">MDSKAPSSLPQHRLLAPTIGLAIVSASGLTAAGERQNVLQLDNIKVEAEEGKGYKTERSSSAKYVAPLLDTPQTITVVPPKLIQEQQALSLRQVLSNVSGITFNAGEGGGGSGDSINIRGFSANSNLQIDGLRDSAQTNRSDTFNIEQVEVIKGPNSVFGGAGTTGGSINLVSKQPKDQAFTRLGGSLGTDNYYRLTLDSNQPLEGVGQDSAVRINLMGHQNDVPDREQIDRERWGIAPSLRLGFSDATRLTLSAFHQTDDNLPDYGVPALDGKKLAGVKRDAYFGWKNLDKEEIEQNAFTADFEHDFSDHLRLQNLTRYSRTARDTIVSASHVNASGVPAGRYRPAGPQAYGRDATTEMWINQSNLIGDFEFAGMRHDLVAGVELSRETLDLKTYNHGLGSALYPRDGYALGNPPGRWNGPVNKATSGYTETTLKGQAYYLFDTIALSERWDLNLGLRYDKIKGDVDKYSGSHVKSESLVSDTNKASARTGLVFKPTENGRIYAAWGNAFNPSAENLASTGGGLSKGNQDLAPEKNETWELGTKWELLDKRLELDGALFRVEKSNARETMADGSTQLAGKQRVQGVEIGVTGHVSEQWDVFANYTFLDSETLKAANTASGIARKGQALGNTPPRSLNLWTTYELPAGWTLGYGTRYVSERNVSSSTRAKLDAYWVHNAMLGYKVNHNLDLQLNVNNLFDKDYVERVRQQNGSTARSSAIEYGDARAAIMSATYSF</sequence>
<dbReference type="SUPFAM" id="SSF56935">
    <property type="entry name" value="Porins"/>
    <property type="match status" value="1"/>
</dbReference>
<feature type="domain" description="TonB-dependent receptor-like beta-barrel" evidence="14">
    <location>
        <begin position="245"/>
        <end position="698"/>
    </location>
</feature>
<evidence type="ECO:0000313" key="16">
    <source>
        <dbReference type="EMBL" id="AZE29788.1"/>
    </source>
</evidence>
<dbReference type="Pfam" id="PF00593">
    <property type="entry name" value="TonB_dep_Rec_b-barrel"/>
    <property type="match status" value="1"/>
</dbReference>
<keyword evidence="9 12" id="KW-0472">Membrane</keyword>
<dbReference type="GO" id="GO:0015891">
    <property type="term" value="P:siderophore transport"/>
    <property type="evidence" value="ECO:0007669"/>
    <property type="project" value="InterPro"/>
</dbReference>
<dbReference type="InterPro" id="IPR012910">
    <property type="entry name" value="Plug_dom"/>
</dbReference>
<dbReference type="GO" id="GO:0038023">
    <property type="term" value="F:signaling receptor activity"/>
    <property type="evidence" value="ECO:0007669"/>
    <property type="project" value="InterPro"/>
</dbReference>
<dbReference type="InterPro" id="IPR010105">
    <property type="entry name" value="TonB_sidphr_rcpt"/>
</dbReference>
<dbReference type="InterPro" id="IPR036942">
    <property type="entry name" value="Beta-barrel_TonB_sf"/>
</dbReference>
<dbReference type="PANTHER" id="PTHR32552:SF83">
    <property type="entry name" value="BLR3904 PROTEIN"/>
    <property type="match status" value="1"/>
</dbReference>
<evidence type="ECO:0000256" key="7">
    <source>
        <dbReference type="ARBA" id="ARBA00023065"/>
    </source>
</evidence>
<dbReference type="Proteomes" id="UP000280455">
    <property type="component" value="Chromosome"/>
</dbReference>
<dbReference type="RefSeq" id="WP_124301567.1">
    <property type="nucleotide sequence ID" value="NZ_CP027750.1"/>
</dbReference>
<evidence type="ECO:0000256" key="5">
    <source>
        <dbReference type="ARBA" id="ARBA00022692"/>
    </source>
</evidence>
<dbReference type="Gene3D" id="2.170.130.10">
    <property type="entry name" value="TonB-dependent receptor, plug domain"/>
    <property type="match status" value="1"/>
</dbReference>
<dbReference type="CDD" id="cd01347">
    <property type="entry name" value="ligand_gated_channel"/>
    <property type="match status" value="1"/>
</dbReference>
<dbReference type="GO" id="GO:0009279">
    <property type="term" value="C:cell outer membrane"/>
    <property type="evidence" value="ECO:0007669"/>
    <property type="project" value="UniProtKB-SubCell"/>
</dbReference>
<evidence type="ECO:0000256" key="8">
    <source>
        <dbReference type="ARBA" id="ARBA00023077"/>
    </source>
</evidence>
<accession>A0AAD0ZII8</accession>
<evidence type="ECO:0000259" key="14">
    <source>
        <dbReference type="Pfam" id="PF00593"/>
    </source>
</evidence>
<keyword evidence="7" id="KW-0406">Ion transport</keyword>
<dbReference type="PROSITE" id="PS52016">
    <property type="entry name" value="TONB_DEPENDENT_REC_3"/>
    <property type="match status" value="1"/>
</dbReference>
<evidence type="ECO:0000313" key="17">
    <source>
        <dbReference type="Proteomes" id="UP000280455"/>
    </source>
</evidence>
<proteinExistence type="inferred from homology"/>
<evidence type="ECO:0000256" key="10">
    <source>
        <dbReference type="ARBA" id="ARBA00023170"/>
    </source>
</evidence>
<evidence type="ECO:0000256" key="6">
    <source>
        <dbReference type="ARBA" id="ARBA00022729"/>
    </source>
</evidence>
<comment type="subcellular location">
    <subcellularLocation>
        <location evidence="1 12">Cell outer membrane</location>
        <topology evidence="1 12">Multi-pass membrane protein</topology>
    </subcellularLocation>
</comment>
<protein>
    <submittedName>
        <fullName evidence="16">Ferrichrome-iron receptor</fullName>
    </submittedName>
</protein>
<reference evidence="16 17" key="1">
    <citation type="submission" date="2018-03" db="EMBL/GenBank/DDBJ databases">
        <title>Diversity of phytobeneficial traits revealed by whole-genome analysis of worldwide-isolated phenazine-producing Pseudomonas spp.</title>
        <authorList>
            <person name="Biessy A."/>
            <person name="Novinscak A."/>
            <person name="Blom J."/>
            <person name="Leger G."/>
            <person name="Thomashow L.S."/>
            <person name="Cazorla F.M."/>
            <person name="Josic D."/>
            <person name="Filion M."/>
        </authorList>
    </citation>
    <scope>NUCLEOTIDE SEQUENCE [LARGE SCALE GENOMIC DNA]</scope>
    <source>
        <strain evidence="16 17">ChPhzS24</strain>
    </source>
</reference>